<feature type="transmembrane region" description="Helical" evidence="1">
    <location>
        <begin position="90"/>
        <end position="113"/>
    </location>
</feature>
<sequence>MAHVDVDINNVQEKFEFSASLKKKIFTIGGIGLVSFVLGIVFMMMGGGHDEHHAAMDAASNLASVAADGHGADAGHHETASWLKMLKTSLWMNGVFYTGVALLGFFFFTIQFAANAGWSVPVQRVMLTFGNFLPYGGAVLLVTFLVGSHDIFHWTHEYLFDKNSPEFDAIINGKKAFLNTPFFLFRLVAFIAVWYLFFFMLKKVTTHEDGVKGSTKHFRRAQRISVGFLIFFGVSESIASWDWLMSIDTHWFSTLYGWYCLSSWLVTAVTAITLITIILKEMGYLRIVNENHLHDLGKFVFGFSIFWSYLFLAQFLLIYYANIPEETIYFVDRLRSGNYKPLFFTMLIFNFLLPFFILMTRDAKRKTMMLKIVAVLIIVGHWIDFYLMITPGVMKEDGALNLMSIGLGMVFFAAFAFVIFKGLTKAGLIPQNHPMLEEGIYHHT</sequence>
<feature type="transmembrane region" description="Helical" evidence="1">
    <location>
        <begin position="183"/>
        <end position="201"/>
    </location>
</feature>
<gene>
    <name evidence="2" type="ORF">GCM10023331_19340</name>
</gene>
<feature type="transmembrane region" description="Helical" evidence="1">
    <location>
        <begin position="299"/>
        <end position="321"/>
    </location>
</feature>
<dbReference type="EMBL" id="BAABJX010000029">
    <property type="protein sequence ID" value="GAA4834226.1"/>
    <property type="molecule type" value="Genomic_DNA"/>
</dbReference>
<keyword evidence="1" id="KW-0472">Membrane</keyword>
<feature type="transmembrane region" description="Helical" evidence="1">
    <location>
        <begin position="341"/>
        <end position="360"/>
    </location>
</feature>
<reference evidence="3" key="1">
    <citation type="journal article" date="2019" name="Int. J. Syst. Evol. Microbiol.">
        <title>The Global Catalogue of Microorganisms (GCM) 10K type strain sequencing project: providing services to taxonomists for standard genome sequencing and annotation.</title>
        <authorList>
            <consortium name="The Broad Institute Genomics Platform"/>
            <consortium name="The Broad Institute Genome Sequencing Center for Infectious Disease"/>
            <person name="Wu L."/>
            <person name="Ma J."/>
        </authorList>
    </citation>
    <scope>NUCLEOTIDE SEQUENCE [LARGE SCALE GENOMIC DNA]</scope>
    <source>
        <strain evidence="3">JCM 18326</strain>
    </source>
</reference>
<proteinExistence type="predicted"/>
<comment type="caution">
    <text evidence="2">The sequence shown here is derived from an EMBL/GenBank/DDBJ whole genome shotgun (WGS) entry which is preliminary data.</text>
</comment>
<feature type="transmembrane region" description="Helical" evidence="1">
    <location>
        <begin position="125"/>
        <end position="146"/>
    </location>
</feature>
<organism evidence="2 3">
    <name type="scientific">Algivirga pacifica</name>
    <dbReference type="NCBI Taxonomy" id="1162670"/>
    <lineage>
        <taxon>Bacteria</taxon>
        <taxon>Pseudomonadati</taxon>
        <taxon>Bacteroidota</taxon>
        <taxon>Cytophagia</taxon>
        <taxon>Cytophagales</taxon>
        <taxon>Flammeovirgaceae</taxon>
        <taxon>Algivirga</taxon>
    </lineage>
</organism>
<evidence type="ECO:0000313" key="3">
    <source>
        <dbReference type="Proteomes" id="UP001500298"/>
    </source>
</evidence>
<evidence type="ECO:0000256" key="1">
    <source>
        <dbReference type="SAM" id="Phobius"/>
    </source>
</evidence>
<feature type="transmembrane region" description="Helical" evidence="1">
    <location>
        <begin position="399"/>
        <end position="420"/>
    </location>
</feature>
<feature type="transmembrane region" description="Helical" evidence="1">
    <location>
        <begin position="372"/>
        <end position="393"/>
    </location>
</feature>
<dbReference type="Proteomes" id="UP001500298">
    <property type="component" value="Unassembled WGS sequence"/>
</dbReference>
<feature type="transmembrane region" description="Helical" evidence="1">
    <location>
        <begin position="256"/>
        <end position="279"/>
    </location>
</feature>
<feature type="transmembrane region" description="Helical" evidence="1">
    <location>
        <begin position="25"/>
        <end position="46"/>
    </location>
</feature>
<keyword evidence="1" id="KW-0812">Transmembrane</keyword>
<evidence type="ECO:0000313" key="2">
    <source>
        <dbReference type="EMBL" id="GAA4834226.1"/>
    </source>
</evidence>
<keyword evidence="3" id="KW-1185">Reference proteome</keyword>
<accession>A0ABP9DE39</accession>
<keyword evidence="1" id="KW-1133">Transmembrane helix</keyword>
<evidence type="ECO:0008006" key="4">
    <source>
        <dbReference type="Google" id="ProtNLM"/>
    </source>
</evidence>
<dbReference type="RefSeq" id="WP_345371325.1">
    <property type="nucleotide sequence ID" value="NZ_BAABJX010000029.1"/>
</dbReference>
<dbReference type="PANTHER" id="PTHR43044:SF1">
    <property type="entry name" value="QUINOL:CYTOCHROME C OXIDOREDUCTASE QUINONE-BINDING SUBUNIT 2"/>
    <property type="match status" value="1"/>
</dbReference>
<name>A0ABP9DE39_9BACT</name>
<feature type="transmembrane region" description="Helical" evidence="1">
    <location>
        <begin position="222"/>
        <end position="244"/>
    </location>
</feature>
<dbReference type="PANTHER" id="PTHR43044">
    <property type="match status" value="1"/>
</dbReference>
<protein>
    <recommendedName>
        <fullName evidence="4">Quinol:cytochrome C oxidoreductase</fullName>
    </recommendedName>
</protein>